<feature type="region of interest" description="Disordered" evidence="2">
    <location>
        <begin position="340"/>
        <end position="359"/>
    </location>
</feature>
<feature type="compositionally biased region" description="Basic and acidic residues" evidence="2">
    <location>
        <begin position="616"/>
        <end position="634"/>
    </location>
</feature>
<dbReference type="EMBL" id="JAKKPZ010000010">
    <property type="protein sequence ID" value="KAI1716575.1"/>
    <property type="molecule type" value="Genomic_DNA"/>
</dbReference>
<evidence type="ECO:0000313" key="4">
    <source>
        <dbReference type="Proteomes" id="UP001201812"/>
    </source>
</evidence>
<protein>
    <submittedName>
        <fullName evidence="3">Hamartin protein domain-containing protein</fullName>
    </submittedName>
</protein>
<name>A0AAD4N9X5_9BILA</name>
<dbReference type="InterPro" id="IPR007483">
    <property type="entry name" value="Hamartin"/>
</dbReference>
<comment type="caution">
    <text evidence="3">The sequence shown here is derived from an EMBL/GenBank/DDBJ whole genome shotgun (WGS) entry which is preliminary data.</text>
</comment>
<feature type="region of interest" description="Disordered" evidence="2">
    <location>
        <begin position="1062"/>
        <end position="1095"/>
    </location>
</feature>
<feature type="coiled-coil region" evidence="1">
    <location>
        <begin position="746"/>
        <end position="857"/>
    </location>
</feature>
<evidence type="ECO:0000256" key="1">
    <source>
        <dbReference type="SAM" id="Coils"/>
    </source>
</evidence>
<dbReference type="AlphaFoldDB" id="A0AAD4N9X5"/>
<keyword evidence="4" id="KW-1185">Reference proteome</keyword>
<dbReference type="GO" id="GO:0033596">
    <property type="term" value="C:TSC1-TSC2 complex"/>
    <property type="evidence" value="ECO:0007669"/>
    <property type="project" value="TreeGrafter"/>
</dbReference>
<dbReference type="Pfam" id="PF04388">
    <property type="entry name" value="Hamartin"/>
    <property type="match status" value="2"/>
</dbReference>
<feature type="region of interest" description="Disordered" evidence="2">
    <location>
        <begin position="605"/>
        <end position="634"/>
    </location>
</feature>
<proteinExistence type="predicted"/>
<dbReference type="Proteomes" id="UP001201812">
    <property type="component" value="Unassembled WGS sequence"/>
</dbReference>
<sequence>MDVSVISKHISAMESLDSGTSDGAIFALKNWISEGVAIAELVEYYAHCQSIRALELLCLVQEPHDNILLDKMSECMGQNPQGTFVLLGRLVQKSPSWIPKVPHHHIFRMILAFVQPNSNMENVIAALLFITAILPYGSTMTETLFSDVFNCLIEACRIVGNASDNTDFHSFGKTRAQSFEKTNETSSMKTNPSMARKISPTSHVNIRDQLLLNTTKFSLMKFFQSFYGIFPCSLVHALREFYNSNASKSSDYLWSILEQLFFTVRLHPALFSENRSRELSNFRWTCNEIHDFFAMAQKLSTNPIDSEIGESLFADVDKNSCGEDGDSEISSSDNELADNLDGFFSSNEPGASRHVNRSKFGGRGPINIMLGTPPPAHSIPIGSTRQEAVSDMPASADISQQVGLALVPHTSSCRRKPKPSLPHRIVKMFTSSKEFTNMIEIEQEPEDDTDERPNSNNLIEEITGVVDDQVSPQSVESAEECIACSWGSTKSQNKEMNSVKHFHVEQQNTGREMDFTEMKPCCSHFRPEVSCSKNQASVVSVTDHHLTEKKTKGTAKATIAEKHLKVGDRLSRKTSSLSHLEKLGILSNGQAISLVEQTQAREQRPCLSRTETSDWSQRRFENTRKTSDHTKVKQRVRKTEQCRKKYMKTSAKHHMDLKSLGLANRVPGKMYDDMARMLEGLSLEKQSELLSTRLRLVNQHLLFERYCRLLHETRNRRLFAQLKLEKSYLAECERLKRSEHQCFVELDEQAQQCKKLKQDLVKKEKYLADNELKFNETLSSVISEKDKLSTELTQLREKCEDFAKSVKDLKGQLDQSKRQTEELLIERKHIDQQLKELDQLRNELARSLREKQFIEEEFNQMNDLSSKANGAVSSNGQTDDSIVTYYETQLKSLRTMSRKSKTLLNQANEKIKLMENQWKEELDRRLELQSMLERASLMNSQISETNQQKFNSLLAICTKQEALIFNLYRAIESHQPFHIESSQRSSTLVASTSGTSHGQAQPISIQPNRVEAETISCCDNSFVFTEDHASIADLFSGSENQIEPTSTNHNTAQMRRSAFLHANSTSQSTNSHTKDDHSSPSSLPDDPKCSKAYNR</sequence>
<dbReference type="PANTHER" id="PTHR15154">
    <property type="entry name" value="HAMARTIN"/>
    <property type="match status" value="1"/>
</dbReference>
<gene>
    <name evidence="3" type="ORF">DdX_07638</name>
</gene>
<accession>A0AAD4N9X5</accession>
<evidence type="ECO:0000256" key="2">
    <source>
        <dbReference type="SAM" id="MobiDB-lite"/>
    </source>
</evidence>
<dbReference type="GO" id="GO:0032007">
    <property type="term" value="P:negative regulation of TOR signaling"/>
    <property type="evidence" value="ECO:0007669"/>
    <property type="project" value="TreeGrafter"/>
</dbReference>
<reference evidence="3" key="1">
    <citation type="submission" date="2022-01" db="EMBL/GenBank/DDBJ databases">
        <title>Genome Sequence Resource for Two Populations of Ditylenchus destructor, the Migratory Endoparasitic Phytonematode.</title>
        <authorList>
            <person name="Zhang H."/>
            <person name="Lin R."/>
            <person name="Xie B."/>
        </authorList>
    </citation>
    <scope>NUCLEOTIDE SEQUENCE</scope>
    <source>
        <strain evidence="3">BazhouSP</strain>
    </source>
</reference>
<organism evidence="3 4">
    <name type="scientific">Ditylenchus destructor</name>
    <dbReference type="NCBI Taxonomy" id="166010"/>
    <lineage>
        <taxon>Eukaryota</taxon>
        <taxon>Metazoa</taxon>
        <taxon>Ecdysozoa</taxon>
        <taxon>Nematoda</taxon>
        <taxon>Chromadorea</taxon>
        <taxon>Rhabditida</taxon>
        <taxon>Tylenchina</taxon>
        <taxon>Tylenchomorpha</taxon>
        <taxon>Sphaerularioidea</taxon>
        <taxon>Anguinidae</taxon>
        <taxon>Anguininae</taxon>
        <taxon>Ditylenchus</taxon>
    </lineage>
</organism>
<dbReference type="PANTHER" id="PTHR15154:SF2">
    <property type="entry name" value="HAMARTIN"/>
    <property type="match status" value="1"/>
</dbReference>
<feature type="coiled-coil region" evidence="1">
    <location>
        <begin position="897"/>
        <end position="924"/>
    </location>
</feature>
<evidence type="ECO:0000313" key="3">
    <source>
        <dbReference type="EMBL" id="KAI1716575.1"/>
    </source>
</evidence>
<keyword evidence="1" id="KW-0175">Coiled coil</keyword>
<dbReference type="GO" id="GO:0051726">
    <property type="term" value="P:regulation of cell cycle"/>
    <property type="evidence" value="ECO:0007669"/>
    <property type="project" value="TreeGrafter"/>
</dbReference>
<feature type="compositionally biased region" description="Polar residues" evidence="2">
    <location>
        <begin position="1062"/>
        <end position="1071"/>
    </location>
</feature>